<evidence type="ECO:0000256" key="6">
    <source>
        <dbReference type="PROSITE-ProRule" id="PRU00472"/>
    </source>
</evidence>
<dbReference type="GO" id="GO:0003676">
    <property type="term" value="F:nucleic acid binding"/>
    <property type="evidence" value="ECO:0007669"/>
    <property type="project" value="InterPro"/>
</dbReference>
<dbReference type="Pfam" id="PF05193">
    <property type="entry name" value="Peptidase_M16_C"/>
    <property type="match status" value="1"/>
</dbReference>
<proteinExistence type="predicted"/>
<feature type="region of interest" description="Disordered" evidence="7">
    <location>
        <begin position="510"/>
        <end position="530"/>
    </location>
</feature>
<dbReference type="InterPro" id="IPR001222">
    <property type="entry name" value="Znf_TFIIS"/>
</dbReference>
<dbReference type="InterPro" id="IPR011249">
    <property type="entry name" value="Metalloenz_LuxS/M16"/>
</dbReference>
<dbReference type="PANTHER" id="PTHR43016">
    <property type="entry name" value="PRESEQUENCE PROTEASE"/>
    <property type="match status" value="1"/>
</dbReference>
<dbReference type="Pfam" id="PF01096">
    <property type="entry name" value="Zn_ribbon_TFIIS"/>
    <property type="match status" value="1"/>
</dbReference>
<dbReference type="CDD" id="cd10507">
    <property type="entry name" value="Zn-ribbon_RPA12"/>
    <property type="match status" value="1"/>
</dbReference>
<dbReference type="FunFam" id="3.30.830.10:FF:000031">
    <property type="entry name" value="Putative zinc metalloprotease"/>
    <property type="match status" value="1"/>
</dbReference>
<keyword evidence="2 6" id="KW-0863">Zinc-finger</keyword>
<evidence type="ECO:0000256" key="5">
    <source>
        <dbReference type="ARBA" id="ARBA00044497"/>
    </source>
</evidence>
<evidence type="ECO:0000256" key="4">
    <source>
        <dbReference type="ARBA" id="ARBA00031781"/>
    </source>
</evidence>
<dbReference type="PROSITE" id="PS51133">
    <property type="entry name" value="ZF_TFIIS_2"/>
    <property type="match status" value="1"/>
</dbReference>
<feature type="domain" description="TFIIS-type" evidence="8">
    <location>
        <begin position="532"/>
        <end position="572"/>
    </location>
</feature>
<evidence type="ECO:0000256" key="3">
    <source>
        <dbReference type="ARBA" id="ARBA00022833"/>
    </source>
</evidence>
<keyword evidence="3" id="KW-0862">Zinc</keyword>
<dbReference type="PANTHER" id="PTHR43016:SF16">
    <property type="entry name" value="METALLOPROTEASE, PUTATIVE (AFU_ORTHOLOGUE AFUA_4G07610)-RELATED"/>
    <property type="match status" value="1"/>
</dbReference>
<dbReference type="InterPro" id="IPR034004">
    <property type="entry name" value="Zn_ribbon_RPA12_C"/>
</dbReference>
<reference evidence="9" key="1">
    <citation type="submission" date="2020-11" db="EMBL/GenBank/DDBJ databases">
        <authorList>
            <person name="Tran Van P."/>
        </authorList>
    </citation>
    <scope>NUCLEOTIDE SEQUENCE</scope>
</reference>
<dbReference type="EMBL" id="OD565815">
    <property type="protein sequence ID" value="CAD7442681.1"/>
    <property type="molecule type" value="Genomic_DNA"/>
</dbReference>
<dbReference type="SUPFAM" id="SSF57783">
    <property type="entry name" value="Zinc beta-ribbon"/>
    <property type="match status" value="1"/>
</dbReference>
<name>A0A7R9I091_9NEOP</name>
<dbReference type="Pfam" id="PF00675">
    <property type="entry name" value="Peptidase_M16"/>
    <property type="match status" value="1"/>
</dbReference>
<evidence type="ECO:0000259" key="8">
    <source>
        <dbReference type="PROSITE" id="PS51133"/>
    </source>
</evidence>
<dbReference type="SUPFAM" id="SSF63411">
    <property type="entry name" value="LuxS/MPP-like metallohydrolase"/>
    <property type="match status" value="4"/>
</dbReference>
<evidence type="ECO:0000313" key="9">
    <source>
        <dbReference type="EMBL" id="CAD7442681.1"/>
    </source>
</evidence>
<evidence type="ECO:0000256" key="1">
    <source>
        <dbReference type="ARBA" id="ARBA00022723"/>
    </source>
</evidence>
<accession>A0A7R9I091</accession>
<dbReference type="Pfam" id="PF05686">
    <property type="entry name" value="Glyco_transf_90"/>
    <property type="match status" value="1"/>
</dbReference>
<dbReference type="SMART" id="SM00672">
    <property type="entry name" value="CAP10"/>
    <property type="match status" value="1"/>
</dbReference>
<dbReference type="Gene3D" id="3.30.830.10">
    <property type="entry name" value="Metalloenzyme, LuxS/M16 peptidase-like"/>
    <property type="match status" value="4"/>
</dbReference>
<comment type="function">
    <text evidence="5">Core component of RNA polymerase I (Pol I), a DNA-dependent RNA polymerase which synthesizes ribosomal RNA precursors using the four ribonucleoside triphosphates as substrates. Can mediate Pol I proofreading of the nascent RNA transcript. Anchors into the Pol I active site to monitor transcription fidelity and cleave mis-incorporated 5'-ribonucleotides.</text>
</comment>
<dbReference type="InterPro" id="IPR006598">
    <property type="entry name" value="CAP10"/>
</dbReference>
<evidence type="ECO:0000256" key="7">
    <source>
        <dbReference type="SAM" id="MobiDB-lite"/>
    </source>
</evidence>
<dbReference type="GO" id="GO:0008270">
    <property type="term" value="F:zinc ion binding"/>
    <property type="evidence" value="ECO:0007669"/>
    <property type="project" value="UniProtKB-KW"/>
</dbReference>
<dbReference type="SMART" id="SM00440">
    <property type="entry name" value="ZnF_C2C2"/>
    <property type="match status" value="1"/>
</dbReference>
<dbReference type="InterPro" id="IPR011765">
    <property type="entry name" value="Pept_M16_N"/>
</dbReference>
<dbReference type="InterPro" id="IPR007863">
    <property type="entry name" value="Peptidase_M16_C"/>
</dbReference>
<dbReference type="FunFam" id="3.30.830.10:FF:000015">
    <property type="entry name" value="Putative zinc metalloprotease"/>
    <property type="match status" value="1"/>
</dbReference>
<protein>
    <recommendedName>
        <fullName evidence="4">DNA-directed RNA polymerase I subunit H</fullName>
    </recommendedName>
</protein>
<gene>
    <name evidence="9" type="ORF">TBIB3V08_LOCUS5108</name>
</gene>
<sequence length="1765" mass="200184">MSNRSFCNEPGFCPDCGGILPLLGEKGGVTCYTCKQLFGPEGNSVVVFITCDTCPSQSDEIVSKHMYSKQFNSPHPNLIAIHEAVAAYEPCSSANCSCHADVIAQDLAVFTDGITRQMVQDAQDKGIKYQIVNHRLYRDKECMFPARCAGVEHFLLALLPKLPDTEFVLNPRDWPQVARHSKLLPIFSFSKTKDYLDIMYPAWSFWEGGPAIKLYPRGIGRWDLHRESLSKEASKWPWERKITKAFFRGSRTSGERDALVRLSREENHLVDAQYTKNQAWKSEADTLGAPPAEEVSLEHHCKYRYLFNYRGVAASFRLKHLFLCGSLVFHVGDEWLEFFYPMLRPWVHYVPVKSSITSHELRELLQFATDYDSEMKDIATRGQHVIHNHLRLDDVMCYWRVLLETYTRLLKFQVRQDSTLIEVKGRALLFSIAGFLPVVSRQGKQYKNCLPLIELYLGAGEKGKSCGCQFQFLLVLFAVAYPEIYFGEEGANNQVFGEMRTHYVINFNSSSQVKSKKRHSRGKQEEPEGPVVERRCQHCNNDKMSYATLQLRSADEGQTVFYTCTKCNFYMQRATTLIIRRHGQSMLATESEGNTDEPTHTVNLYYSEYKCSDICGAQWKRYCCVCVGLKRGSSNMIVAAHVRSRLSCGYSLLVRNLFPELWVKQDNNTKWSQMMCLFPATEAHDDDGLPHTLEHLIFLGSESYPFKGVLDLLANRCLASGTNAWTDTDHTCYTMTTAGSEGFLSLMPIYIDHILYPTLTDHGFLTEVHHVTGEGEDAGVVYCEMQGRENTGESLSYLALLRAMYPGHCGYKSETGGVMKNLRESCNNTKSSCLRNFWMMLHFSNALRATKYVAEGCQLDMPCVKCRSRNKLELSMTVSREIRVREYHKKFYRPENLTLIVTGQVKPEEVFRALQTVEDKIVLKGARDAFTRPWQSPVPPLLDSLDLEVPYPCDEEDHGMVYVGWRGPSATKELYRMVACSILLKYLTDTAVSPLQRDFVEVEDPFSSKVCYSLTENSQSMLYLMFENVPRDKLGLVKTRLTKLLESLTDRTELLNMTRMRSVIHRHILETLSHLENSPHESVAFIAIGDLLFGTSKEDFNHRLNQVEDLRLLEKEPEEFWVSLLNQYLVEAPSVVVRGVPSTKEQQEMTDREKKRVEEQRAKLGEDGLKEKARLLQEAMAQNEKPPPKHMLTSVPIPSISSINFHPLKFYTAESPEQHPRFHLPQAPVYMQLDHLHTNFVYLLMGSEDPCAALVSRSNGVSVNPPLGGGGNVAMKFVATMFVLMNTSGVSTTLRPYLPLFLESLLELPILRGDTLVPYEQVVAQLETDTIAVSASIGLENTSRFHCGAFSHTAVLMLQLEPAKYSRCVTWIRELLYQTQFTVERLRILAAKIANDVAQVKRKGNKVVTDLMKGLVYNQDSNYYTYVHVDSNHYSSSMLRQHKFLTSLLERLESPALSQKVLQELEEVRAVLTQPANIVVHLAADVDKLPGDPADPWAQMLPSGVNPKRIKLAVTPDWALLTPPCEQKNGSCVCTLLSNCARSFGFSKVHLFQVGLGCIESSFLCQTTGCLQDFSDPDLAPLLVFLQYLTQLEGPMWRQIRGQGLSYGYSIVPRPNEGLLYLALYRSTNCVGAYKEARNILECQLSPGAQWEVSLFESARSSLIFEVIEREKNVGDMVTQSLLSYFKAVEHDYNRRLVQLIAGVTVEDLKRVGPQYVARLFDPIHSQTTVVCHPSKVDEIAAGFKELGRELSVYPSLEDSLLSHW</sequence>
<dbReference type="Gene3D" id="2.20.25.10">
    <property type="match status" value="1"/>
</dbReference>
<evidence type="ECO:0000256" key="2">
    <source>
        <dbReference type="ARBA" id="ARBA00022771"/>
    </source>
</evidence>
<keyword evidence="1" id="KW-0479">Metal-binding</keyword>
<organism evidence="9">
    <name type="scientific">Timema bartmani</name>
    <dbReference type="NCBI Taxonomy" id="61472"/>
    <lineage>
        <taxon>Eukaryota</taxon>
        <taxon>Metazoa</taxon>
        <taxon>Ecdysozoa</taxon>
        <taxon>Arthropoda</taxon>
        <taxon>Hexapoda</taxon>
        <taxon>Insecta</taxon>
        <taxon>Pterygota</taxon>
        <taxon>Neoptera</taxon>
        <taxon>Polyneoptera</taxon>
        <taxon>Phasmatodea</taxon>
        <taxon>Timematodea</taxon>
        <taxon>Timematoidea</taxon>
        <taxon>Timematidae</taxon>
        <taxon>Timema</taxon>
    </lineage>
</organism>
<dbReference type="GO" id="GO:0006351">
    <property type="term" value="P:DNA-templated transcription"/>
    <property type="evidence" value="ECO:0007669"/>
    <property type="project" value="InterPro"/>
</dbReference>